<evidence type="ECO:0000256" key="9">
    <source>
        <dbReference type="SAM" id="SignalP"/>
    </source>
</evidence>
<keyword evidence="5" id="KW-0547">Nucleotide-binding</keyword>
<feature type="transmembrane region" description="Helical" evidence="8">
    <location>
        <begin position="205"/>
        <end position="226"/>
    </location>
</feature>
<dbReference type="Pfam" id="PF07695">
    <property type="entry name" value="7TMR-DISM_7TM"/>
    <property type="match status" value="1"/>
</dbReference>
<feature type="transmembrane region" description="Helical" evidence="8">
    <location>
        <begin position="323"/>
        <end position="343"/>
    </location>
</feature>
<keyword evidence="9" id="KW-0732">Signal</keyword>
<evidence type="ECO:0000313" key="14">
    <source>
        <dbReference type="EMBL" id="CAA6813029.1"/>
    </source>
</evidence>
<evidence type="ECO:0000256" key="4">
    <source>
        <dbReference type="ARBA" id="ARBA00022679"/>
    </source>
</evidence>
<name>A0A6S6SRG3_9BACT</name>
<feature type="domain" description="Histidine kinase/HSP90-like ATPase" evidence="10">
    <location>
        <begin position="522"/>
        <end position="607"/>
    </location>
</feature>
<dbReference type="GO" id="GO:0005524">
    <property type="term" value="F:ATP binding"/>
    <property type="evidence" value="ECO:0007669"/>
    <property type="project" value="UniProtKB-KW"/>
</dbReference>
<dbReference type="Pfam" id="PF07568">
    <property type="entry name" value="HisKA_2"/>
    <property type="match status" value="1"/>
</dbReference>
<feature type="transmembrane region" description="Helical" evidence="8">
    <location>
        <begin position="238"/>
        <end position="257"/>
    </location>
</feature>
<evidence type="ECO:0000259" key="13">
    <source>
        <dbReference type="Pfam" id="PF07696"/>
    </source>
</evidence>
<keyword evidence="4" id="KW-0808">Transferase</keyword>
<dbReference type="EMBL" id="CACVAP010000068">
    <property type="protein sequence ID" value="CAA6813029.1"/>
    <property type="molecule type" value="Genomic_DNA"/>
</dbReference>
<evidence type="ECO:0000256" key="7">
    <source>
        <dbReference type="ARBA" id="ARBA00022840"/>
    </source>
</evidence>
<dbReference type="Pfam" id="PF02518">
    <property type="entry name" value="HATPase_c"/>
    <property type="match status" value="1"/>
</dbReference>
<feature type="chain" id="PRO_5028328438" description="histidine kinase" evidence="9">
    <location>
        <begin position="17"/>
        <end position="611"/>
    </location>
</feature>
<dbReference type="EC" id="2.7.13.3" evidence="2"/>
<comment type="catalytic activity">
    <reaction evidence="1">
        <text>ATP + protein L-histidine = ADP + protein N-phospho-L-histidine.</text>
        <dbReference type="EC" id="2.7.13.3"/>
    </reaction>
</comment>
<proteinExistence type="predicted"/>
<dbReference type="InterPro" id="IPR011622">
    <property type="entry name" value="7TMR_DISM_rcpt_extracell_dom2"/>
</dbReference>
<feature type="domain" description="7TM-DISM receptor extracellular" evidence="12">
    <location>
        <begin position="175"/>
        <end position="375"/>
    </location>
</feature>
<evidence type="ECO:0000256" key="5">
    <source>
        <dbReference type="ARBA" id="ARBA00022741"/>
    </source>
</evidence>
<gene>
    <name evidence="14" type="ORF">HELGO_WM5640</name>
</gene>
<keyword evidence="8" id="KW-1133">Transmembrane helix</keyword>
<feature type="domain" description="Signal transduction histidine kinase subgroup 2 dimerisation and phosphoacceptor" evidence="11">
    <location>
        <begin position="425"/>
        <end position="500"/>
    </location>
</feature>
<dbReference type="Gene3D" id="2.60.40.2380">
    <property type="match status" value="1"/>
</dbReference>
<feature type="signal peptide" evidence="9">
    <location>
        <begin position="1"/>
        <end position="16"/>
    </location>
</feature>
<dbReference type="PANTHER" id="PTHR41523">
    <property type="entry name" value="TWO-COMPONENT SYSTEM SENSOR PROTEIN"/>
    <property type="match status" value="1"/>
</dbReference>
<dbReference type="Gene3D" id="3.30.565.10">
    <property type="entry name" value="Histidine kinase-like ATPase, C-terminal domain"/>
    <property type="match status" value="1"/>
</dbReference>
<protein>
    <recommendedName>
        <fullName evidence="2">histidine kinase</fullName>
        <ecNumber evidence="2">2.7.13.3</ecNumber>
    </recommendedName>
</protein>
<feature type="transmembrane region" description="Helical" evidence="8">
    <location>
        <begin position="292"/>
        <end position="316"/>
    </location>
</feature>
<keyword evidence="3" id="KW-0597">Phosphoprotein</keyword>
<evidence type="ECO:0000256" key="6">
    <source>
        <dbReference type="ARBA" id="ARBA00022777"/>
    </source>
</evidence>
<evidence type="ECO:0000256" key="8">
    <source>
        <dbReference type="SAM" id="Phobius"/>
    </source>
</evidence>
<reference evidence="14" key="1">
    <citation type="submission" date="2020-01" db="EMBL/GenBank/DDBJ databases">
        <authorList>
            <person name="Meier V. D."/>
            <person name="Meier V D."/>
        </authorList>
    </citation>
    <scope>NUCLEOTIDE SEQUENCE</scope>
    <source>
        <strain evidence="14">HLG_WM_MAG_06</strain>
    </source>
</reference>
<keyword evidence="7" id="KW-0067">ATP-binding</keyword>
<keyword evidence="8" id="KW-0472">Membrane</keyword>
<feature type="transmembrane region" description="Helical" evidence="8">
    <location>
        <begin position="177"/>
        <end position="198"/>
    </location>
</feature>
<sequence length="611" mass="71891">MKKIFILLLFYTSLHANVTVYNEMQNINGFELEYYYDANKSLDINSIQKIDFKEKTSNFFTFGYIDGDTWFRLKVTNQSDTKRFIFQLVEPFFQHVHFYAKKNGTWEHQEAGLTLYKQDKNEKNLSPLFSFEIEPNTSSTVYVQFTPKAGKKTSSFGHFNLETQTKYNHSSPLGENLFYLFVFGSMFIIVIFNFFLFIKFHDTIYLYYSIYIMALAVYISIYSGILLHTGLAPWYKELTVSAPIFIIFLTLFSKDFLKLKLYLPYIHKILNYFIIFILLSFPYFFYDHDRWLATIAPLSIVMIVPLFVFSAIYVVYKGHKEATYYIPGIILQMISLSMVPLMARAIIPHTQSTHYIFTLFSYVEILFFSFVLVNRFYATQNDKIKLQSELLEIQKNNERILEKKVTERTSKVNQLLKEKEVLLKEVYHRVKNNFQMVVSLLWIENENKKAQDDDDSLLELINRIKSMALIHQYLLGMDDYAEIKAQEYIHQINLEIQKSYTKTTLSIQDNIDDFNLTPDQALALGIIVNELLTNAVKHFKKDKVCTIELNCQKIKNEILLVIQDNGEGFDLKKRRNSFGLKLIKQFAKKLHASKSEFSFESGTRYELVFKL</sequence>
<dbReference type="InterPro" id="IPR011623">
    <property type="entry name" value="7TMR_DISM_rcpt_extracell_dom1"/>
</dbReference>
<dbReference type="InterPro" id="IPR003594">
    <property type="entry name" value="HATPase_dom"/>
</dbReference>
<dbReference type="Gene3D" id="3.30.450.20">
    <property type="entry name" value="PAS domain"/>
    <property type="match status" value="1"/>
</dbReference>
<dbReference type="Pfam" id="PF07696">
    <property type="entry name" value="7TMR-DISMED2"/>
    <property type="match status" value="1"/>
</dbReference>
<evidence type="ECO:0000256" key="3">
    <source>
        <dbReference type="ARBA" id="ARBA00022553"/>
    </source>
</evidence>
<dbReference type="InterPro" id="IPR036890">
    <property type="entry name" value="HATPase_C_sf"/>
</dbReference>
<feature type="transmembrane region" description="Helical" evidence="8">
    <location>
        <begin position="355"/>
        <end position="377"/>
    </location>
</feature>
<accession>A0A6S6SRG3</accession>
<evidence type="ECO:0000259" key="12">
    <source>
        <dbReference type="Pfam" id="PF07695"/>
    </source>
</evidence>
<dbReference type="GO" id="GO:0004673">
    <property type="term" value="F:protein histidine kinase activity"/>
    <property type="evidence" value="ECO:0007669"/>
    <property type="project" value="UniProtKB-EC"/>
</dbReference>
<dbReference type="SUPFAM" id="SSF55874">
    <property type="entry name" value="ATPase domain of HSP90 chaperone/DNA topoisomerase II/histidine kinase"/>
    <property type="match status" value="1"/>
</dbReference>
<feature type="domain" description="7TM-DISM receptor extracellular" evidence="13">
    <location>
        <begin position="31"/>
        <end position="146"/>
    </location>
</feature>
<dbReference type="AlphaFoldDB" id="A0A6S6SRG3"/>
<evidence type="ECO:0000256" key="1">
    <source>
        <dbReference type="ARBA" id="ARBA00000085"/>
    </source>
</evidence>
<organism evidence="14">
    <name type="scientific">uncultured Sulfurovum sp</name>
    <dbReference type="NCBI Taxonomy" id="269237"/>
    <lineage>
        <taxon>Bacteria</taxon>
        <taxon>Pseudomonadati</taxon>
        <taxon>Campylobacterota</taxon>
        <taxon>Epsilonproteobacteria</taxon>
        <taxon>Campylobacterales</taxon>
        <taxon>Sulfurovaceae</taxon>
        <taxon>Sulfurovum</taxon>
        <taxon>environmental samples</taxon>
    </lineage>
</organism>
<feature type="transmembrane region" description="Helical" evidence="8">
    <location>
        <begin position="269"/>
        <end position="286"/>
    </location>
</feature>
<dbReference type="InterPro" id="IPR011495">
    <property type="entry name" value="Sig_transdc_His_kin_sub2_dim/P"/>
</dbReference>
<keyword evidence="8" id="KW-0812">Transmembrane</keyword>
<keyword evidence="6" id="KW-0418">Kinase</keyword>
<evidence type="ECO:0000256" key="2">
    <source>
        <dbReference type="ARBA" id="ARBA00012438"/>
    </source>
</evidence>
<evidence type="ECO:0000259" key="11">
    <source>
        <dbReference type="Pfam" id="PF07568"/>
    </source>
</evidence>
<dbReference type="PANTHER" id="PTHR41523:SF8">
    <property type="entry name" value="ETHYLENE RESPONSE SENSOR PROTEIN"/>
    <property type="match status" value="1"/>
</dbReference>
<evidence type="ECO:0000259" key="10">
    <source>
        <dbReference type="Pfam" id="PF02518"/>
    </source>
</evidence>